<name>A0ABS5TVW2_9CELL</name>
<dbReference type="Proteomes" id="UP000722125">
    <property type="component" value="Unassembled WGS sequence"/>
</dbReference>
<evidence type="ECO:0000313" key="2">
    <source>
        <dbReference type="Proteomes" id="UP000722125"/>
    </source>
</evidence>
<accession>A0ABS5TVW2</accession>
<reference evidence="1 2" key="1">
    <citation type="submission" date="2021-05" db="EMBL/GenBank/DDBJ databases">
        <title>Description of Cellulomonas sp. DKR-3 sp. nov.</title>
        <authorList>
            <person name="Dahal R.H."/>
            <person name="Chaudhary D.K."/>
        </authorList>
    </citation>
    <scope>NUCLEOTIDE SEQUENCE [LARGE SCALE GENOMIC DNA]</scope>
    <source>
        <strain evidence="1 2">DKR-3</strain>
    </source>
</reference>
<dbReference type="EMBL" id="JAHBOH010000001">
    <property type="protein sequence ID" value="MBT0993280.1"/>
    <property type="molecule type" value="Genomic_DNA"/>
</dbReference>
<proteinExistence type="predicted"/>
<dbReference type="RefSeq" id="WP_214346529.1">
    <property type="nucleotide sequence ID" value="NZ_JAHBOH010000001.1"/>
</dbReference>
<comment type="caution">
    <text evidence="1">The sequence shown here is derived from an EMBL/GenBank/DDBJ whole genome shotgun (WGS) entry which is preliminary data.</text>
</comment>
<protein>
    <submittedName>
        <fullName evidence="1">Uncharacterized protein</fullName>
    </submittedName>
</protein>
<gene>
    <name evidence="1" type="ORF">KIN34_03130</name>
</gene>
<organism evidence="1 2">
    <name type="scientific">Cellulomonas fulva</name>
    <dbReference type="NCBI Taxonomy" id="2835530"/>
    <lineage>
        <taxon>Bacteria</taxon>
        <taxon>Bacillati</taxon>
        <taxon>Actinomycetota</taxon>
        <taxon>Actinomycetes</taxon>
        <taxon>Micrococcales</taxon>
        <taxon>Cellulomonadaceae</taxon>
        <taxon>Cellulomonas</taxon>
    </lineage>
</organism>
<sequence>MHDDGPVAVRGLASLRMGWGDEDDDLFLERIEADARARMARGRHG</sequence>
<keyword evidence="2" id="KW-1185">Reference proteome</keyword>
<evidence type="ECO:0000313" key="1">
    <source>
        <dbReference type="EMBL" id="MBT0993280.1"/>
    </source>
</evidence>